<gene>
    <name evidence="3" type="ORF">ACFFVD_17310</name>
</gene>
<sequence length="86" mass="8539">MSFATLALWVAGAGVLGLALTAVLVGVLPLSPAGRAVAAFVGIVLTIVAMGVASNRITDRAIRAEYGDEPADGVGDDDDTGRDGLG</sequence>
<evidence type="ECO:0000313" key="4">
    <source>
        <dbReference type="Proteomes" id="UP001589700"/>
    </source>
</evidence>
<accession>A0ABV5JV06</accession>
<evidence type="ECO:0000256" key="1">
    <source>
        <dbReference type="SAM" id="MobiDB-lite"/>
    </source>
</evidence>
<name>A0ABV5JV06_9ACTN</name>
<dbReference type="Proteomes" id="UP001589700">
    <property type="component" value="Unassembled WGS sequence"/>
</dbReference>
<protein>
    <submittedName>
        <fullName evidence="3">Uncharacterized protein</fullName>
    </submittedName>
</protein>
<feature type="compositionally biased region" description="Acidic residues" evidence="1">
    <location>
        <begin position="67"/>
        <end position="80"/>
    </location>
</feature>
<organism evidence="3 4">
    <name type="scientific">Dietzia aerolata</name>
    <dbReference type="NCBI Taxonomy" id="595984"/>
    <lineage>
        <taxon>Bacteria</taxon>
        <taxon>Bacillati</taxon>
        <taxon>Actinomycetota</taxon>
        <taxon>Actinomycetes</taxon>
        <taxon>Mycobacteriales</taxon>
        <taxon>Dietziaceae</taxon>
        <taxon>Dietzia</taxon>
    </lineage>
</organism>
<feature type="transmembrane region" description="Helical" evidence="2">
    <location>
        <begin position="37"/>
        <end position="53"/>
    </location>
</feature>
<proteinExistence type="predicted"/>
<keyword evidence="2" id="KW-0812">Transmembrane</keyword>
<keyword evidence="2" id="KW-0472">Membrane</keyword>
<feature type="region of interest" description="Disordered" evidence="1">
    <location>
        <begin position="67"/>
        <end position="86"/>
    </location>
</feature>
<dbReference type="RefSeq" id="WP_182632114.1">
    <property type="nucleotide sequence ID" value="NZ_JBHMDY010000033.1"/>
</dbReference>
<keyword evidence="4" id="KW-1185">Reference proteome</keyword>
<keyword evidence="2" id="KW-1133">Transmembrane helix</keyword>
<evidence type="ECO:0000313" key="3">
    <source>
        <dbReference type="EMBL" id="MFB9261538.1"/>
    </source>
</evidence>
<dbReference type="EMBL" id="JBHMDY010000033">
    <property type="protein sequence ID" value="MFB9261538.1"/>
    <property type="molecule type" value="Genomic_DNA"/>
</dbReference>
<evidence type="ECO:0000256" key="2">
    <source>
        <dbReference type="SAM" id="Phobius"/>
    </source>
</evidence>
<reference evidence="3 4" key="1">
    <citation type="submission" date="2024-09" db="EMBL/GenBank/DDBJ databases">
        <authorList>
            <person name="Sun Q."/>
            <person name="Mori K."/>
        </authorList>
    </citation>
    <scope>NUCLEOTIDE SEQUENCE [LARGE SCALE GENOMIC DNA]</scope>
    <source>
        <strain evidence="3 4">CCM 7659</strain>
    </source>
</reference>
<comment type="caution">
    <text evidence="3">The sequence shown here is derived from an EMBL/GenBank/DDBJ whole genome shotgun (WGS) entry which is preliminary data.</text>
</comment>